<accession>A0ABU0YVZ1</accession>
<dbReference type="InterPro" id="IPR035709">
    <property type="entry name" value="YoaB-like"/>
</dbReference>
<comment type="caution">
    <text evidence="1">The sequence shown here is derived from an EMBL/GenBank/DDBJ whole genome shotgun (WGS) entry which is preliminary data.</text>
</comment>
<dbReference type="SUPFAM" id="SSF55298">
    <property type="entry name" value="YjgF-like"/>
    <property type="match status" value="1"/>
</dbReference>
<name>A0ABU0YVZ1_9PROT</name>
<organism evidence="1 2">
    <name type="scientific">Dongia sedimenti</name>
    <dbReference type="NCBI Taxonomy" id="3064282"/>
    <lineage>
        <taxon>Bacteria</taxon>
        <taxon>Pseudomonadati</taxon>
        <taxon>Pseudomonadota</taxon>
        <taxon>Alphaproteobacteria</taxon>
        <taxon>Rhodospirillales</taxon>
        <taxon>Dongiaceae</taxon>
        <taxon>Dongia</taxon>
    </lineage>
</organism>
<dbReference type="GO" id="GO:0016787">
    <property type="term" value="F:hydrolase activity"/>
    <property type="evidence" value="ECO:0007669"/>
    <property type="project" value="UniProtKB-KW"/>
</dbReference>
<evidence type="ECO:0000313" key="2">
    <source>
        <dbReference type="Proteomes" id="UP001230156"/>
    </source>
</evidence>
<protein>
    <submittedName>
        <fullName evidence="1">Rid family hydrolase</fullName>
    </submittedName>
</protein>
<dbReference type="InterPro" id="IPR006175">
    <property type="entry name" value="YjgF/YER057c/UK114"/>
</dbReference>
<evidence type="ECO:0000313" key="1">
    <source>
        <dbReference type="EMBL" id="MDQ7251048.1"/>
    </source>
</evidence>
<proteinExistence type="predicted"/>
<dbReference type="PANTHER" id="PTHR47328">
    <property type="match status" value="1"/>
</dbReference>
<sequence>MSKTHADSEVLFPKSPIERLPGKAPGRCLGSGFGSLAFLATVAHDRDADLTAQARDALARLDAQLSELGSSRAEILSATVFLADLTTKPQFDAVWVEWIGQDRQAWPQRVCVGAALAGSTLVEISAIAARSQFVAKA</sequence>
<dbReference type="InterPro" id="IPR035959">
    <property type="entry name" value="RutC-like_sf"/>
</dbReference>
<dbReference type="Proteomes" id="UP001230156">
    <property type="component" value="Unassembled WGS sequence"/>
</dbReference>
<keyword evidence="1" id="KW-0378">Hydrolase</keyword>
<dbReference type="Gene3D" id="3.30.1330.40">
    <property type="entry name" value="RutC-like"/>
    <property type="match status" value="1"/>
</dbReference>
<dbReference type="Pfam" id="PF01042">
    <property type="entry name" value="Ribonuc_L-PSP"/>
    <property type="match status" value="1"/>
</dbReference>
<reference evidence="2" key="1">
    <citation type="submission" date="2023-08" db="EMBL/GenBank/DDBJ databases">
        <title>Rhodospirillaceae gen. nov., a novel taxon isolated from the Yangtze River Yuezi River estuary sludge.</title>
        <authorList>
            <person name="Ruan L."/>
        </authorList>
    </citation>
    <scope>NUCLEOTIDE SEQUENCE [LARGE SCALE GENOMIC DNA]</scope>
    <source>
        <strain evidence="2">R-7</strain>
    </source>
</reference>
<dbReference type="RefSeq" id="WP_379961033.1">
    <property type="nucleotide sequence ID" value="NZ_JAUYVI010000009.1"/>
</dbReference>
<keyword evidence="2" id="KW-1185">Reference proteome</keyword>
<dbReference type="PANTHER" id="PTHR47328:SF1">
    <property type="entry name" value="RUTC FAMILY PROTEIN YOAB"/>
    <property type="match status" value="1"/>
</dbReference>
<dbReference type="EMBL" id="JAUYVI010000009">
    <property type="protein sequence ID" value="MDQ7251048.1"/>
    <property type="molecule type" value="Genomic_DNA"/>
</dbReference>
<gene>
    <name evidence="1" type="ORF">Q8A70_25400</name>
</gene>